<accession>A0A4S1DSS6</accession>
<sequence length="549" mass="62269">MMKAYYFLFAVLIAFGCKNTEKPKEEKKKPNILFLAVDDLRPEIGAYGSEIAVTPNIDALAADGLLFNKAYCQEPICSPSRASLMTGARPETINVIENFTYFRDANPDIITLAQHFKNNGYETTHTGKIYHKPGFADLNLSWSRKPAYDKMTVEKSKTPGGYALPENQAFSKKATEEVIAKYGKNAPRNGLGKGPAYEKADVPDYFYEDGYNAELAIATLKDMQEKNPDKPFFLGMGMKKPHLNWMAPKKYWDMYDPAKIKLAEQTEGPENGAAMGLHPSFELRARYGIPKKGPIDDEMARTLKHAYLACISYVDAQIGKMIDALDEAGLRDNTIIMLWSDHGWHLGDMGIWGKATNYEIATRVPLIVWTPDMTKEVRGKKTDALVELVDMYPTLCDLAEIDLPEHLEGKSFKTLLSKPNTPWKKAAFSQFPNPALREWAANPLSQGMRETYFGPLIEEVEERIKKQQGDKWDRNLFENNVMGYAMRTERYRIIIWKDYKNPESEPLFVELFDHKNDPAETKNVAKDNPEVVKTLIAQFNKGWKGSLPN</sequence>
<keyword evidence="6" id="KW-0106">Calcium</keyword>
<dbReference type="EMBL" id="SRSO01000034">
    <property type="protein sequence ID" value="TGV00795.1"/>
    <property type="molecule type" value="Genomic_DNA"/>
</dbReference>
<protein>
    <submittedName>
        <fullName evidence="8">DUF229 domain-containing protein</fullName>
    </submittedName>
</protein>
<evidence type="ECO:0000313" key="8">
    <source>
        <dbReference type="EMBL" id="TGV00795.1"/>
    </source>
</evidence>
<dbReference type="AlphaFoldDB" id="A0A4S1DSS6"/>
<evidence type="ECO:0000256" key="6">
    <source>
        <dbReference type="ARBA" id="ARBA00022837"/>
    </source>
</evidence>
<evidence type="ECO:0000256" key="4">
    <source>
        <dbReference type="ARBA" id="ARBA00022729"/>
    </source>
</evidence>
<evidence type="ECO:0000313" key="9">
    <source>
        <dbReference type="Proteomes" id="UP000307602"/>
    </source>
</evidence>
<evidence type="ECO:0000256" key="1">
    <source>
        <dbReference type="ARBA" id="ARBA00001913"/>
    </source>
</evidence>
<dbReference type="OrthoDB" id="9763552at2"/>
<keyword evidence="5" id="KW-0378">Hydrolase</keyword>
<feature type="domain" description="Sulfatase N-terminal" evidence="7">
    <location>
        <begin position="30"/>
        <end position="400"/>
    </location>
</feature>
<evidence type="ECO:0000256" key="2">
    <source>
        <dbReference type="ARBA" id="ARBA00008779"/>
    </source>
</evidence>
<dbReference type="InterPro" id="IPR024607">
    <property type="entry name" value="Sulfatase_CS"/>
</dbReference>
<comment type="similarity">
    <text evidence="2">Belongs to the sulfatase family.</text>
</comment>
<evidence type="ECO:0000259" key="7">
    <source>
        <dbReference type="Pfam" id="PF00884"/>
    </source>
</evidence>
<proteinExistence type="inferred from homology"/>
<keyword evidence="9" id="KW-1185">Reference proteome</keyword>
<dbReference type="Pfam" id="PF00884">
    <property type="entry name" value="Sulfatase"/>
    <property type="match status" value="1"/>
</dbReference>
<dbReference type="PROSITE" id="PS51257">
    <property type="entry name" value="PROKAR_LIPOPROTEIN"/>
    <property type="match status" value="1"/>
</dbReference>
<dbReference type="CDD" id="cd16030">
    <property type="entry name" value="iduronate-2-sulfatase"/>
    <property type="match status" value="1"/>
</dbReference>
<keyword evidence="4" id="KW-0732">Signal</keyword>
<dbReference type="PANTHER" id="PTHR45953:SF1">
    <property type="entry name" value="IDURONATE 2-SULFATASE"/>
    <property type="match status" value="1"/>
</dbReference>
<dbReference type="Gene3D" id="3.40.720.10">
    <property type="entry name" value="Alkaline Phosphatase, subunit A"/>
    <property type="match status" value="1"/>
</dbReference>
<dbReference type="RefSeq" id="WP_135878644.1">
    <property type="nucleotide sequence ID" value="NZ_SRSO01000034.1"/>
</dbReference>
<dbReference type="PANTHER" id="PTHR45953">
    <property type="entry name" value="IDURONATE 2-SULFATASE"/>
    <property type="match status" value="1"/>
</dbReference>
<comment type="caution">
    <text evidence="8">The sequence shown here is derived from an EMBL/GenBank/DDBJ whole genome shotgun (WGS) entry which is preliminary data.</text>
</comment>
<dbReference type="GO" id="GO:0004423">
    <property type="term" value="F:iduronate-2-sulfatase activity"/>
    <property type="evidence" value="ECO:0007669"/>
    <property type="project" value="InterPro"/>
</dbReference>
<evidence type="ECO:0000256" key="3">
    <source>
        <dbReference type="ARBA" id="ARBA00022723"/>
    </source>
</evidence>
<dbReference type="PROSITE" id="PS00523">
    <property type="entry name" value="SULFATASE_1"/>
    <property type="match status" value="1"/>
</dbReference>
<organism evidence="8 9">
    <name type="scientific">Flavivirga rizhaonensis</name>
    <dbReference type="NCBI Taxonomy" id="2559571"/>
    <lineage>
        <taxon>Bacteria</taxon>
        <taxon>Pseudomonadati</taxon>
        <taxon>Bacteroidota</taxon>
        <taxon>Flavobacteriia</taxon>
        <taxon>Flavobacteriales</taxon>
        <taxon>Flavobacteriaceae</taxon>
        <taxon>Flavivirga</taxon>
    </lineage>
</organism>
<gene>
    <name evidence="8" type="ORF">EM932_18225</name>
</gene>
<dbReference type="Proteomes" id="UP000307602">
    <property type="component" value="Unassembled WGS sequence"/>
</dbReference>
<name>A0A4S1DSS6_9FLAO</name>
<comment type="cofactor">
    <cofactor evidence="1">
        <name>Ca(2+)</name>
        <dbReference type="ChEBI" id="CHEBI:29108"/>
    </cofactor>
</comment>
<dbReference type="GO" id="GO:0005737">
    <property type="term" value="C:cytoplasm"/>
    <property type="evidence" value="ECO:0007669"/>
    <property type="project" value="TreeGrafter"/>
</dbReference>
<reference evidence="8 9" key="1">
    <citation type="submission" date="2019-04" db="EMBL/GenBank/DDBJ databases">
        <authorList>
            <person name="Liu A."/>
        </authorList>
    </citation>
    <scope>NUCLEOTIDE SEQUENCE [LARGE SCALE GENOMIC DNA]</scope>
    <source>
        <strain evidence="8 9">RZ03</strain>
    </source>
</reference>
<evidence type="ECO:0000256" key="5">
    <source>
        <dbReference type="ARBA" id="ARBA00022801"/>
    </source>
</evidence>
<dbReference type="SUPFAM" id="SSF53649">
    <property type="entry name" value="Alkaline phosphatase-like"/>
    <property type="match status" value="1"/>
</dbReference>
<dbReference type="InterPro" id="IPR000917">
    <property type="entry name" value="Sulfatase_N"/>
</dbReference>
<dbReference type="InterPro" id="IPR035874">
    <property type="entry name" value="IDS"/>
</dbReference>
<dbReference type="GO" id="GO:0046872">
    <property type="term" value="F:metal ion binding"/>
    <property type="evidence" value="ECO:0007669"/>
    <property type="project" value="UniProtKB-KW"/>
</dbReference>
<dbReference type="InterPro" id="IPR017850">
    <property type="entry name" value="Alkaline_phosphatase_core_sf"/>
</dbReference>
<keyword evidence="3" id="KW-0479">Metal-binding</keyword>